<keyword evidence="9 13" id="KW-0732">Signal</keyword>
<dbReference type="AlphaFoldDB" id="A0A6A7A6B8"/>
<comment type="subcellular location">
    <subcellularLocation>
        <location evidence="2">Secreted</location>
    </subcellularLocation>
</comment>
<dbReference type="Pfam" id="PF04389">
    <property type="entry name" value="Peptidase_M28"/>
    <property type="match status" value="1"/>
</dbReference>
<evidence type="ECO:0000259" key="15">
    <source>
        <dbReference type="Pfam" id="PF04389"/>
    </source>
</evidence>
<proteinExistence type="inferred from homology"/>
<keyword evidence="10 13" id="KW-0378">Hydrolase</keyword>
<evidence type="ECO:0000256" key="2">
    <source>
        <dbReference type="ARBA" id="ARBA00004613"/>
    </source>
</evidence>
<evidence type="ECO:0000256" key="6">
    <source>
        <dbReference type="ARBA" id="ARBA00022525"/>
    </source>
</evidence>
<feature type="domain" description="Peptidase M28" evidence="15">
    <location>
        <begin position="239"/>
        <end position="453"/>
    </location>
</feature>
<keyword evidence="6" id="KW-0964">Secreted</keyword>
<evidence type="ECO:0000256" key="3">
    <source>
        <dbReference type="ARBA" id="ARBA00005634"/>
    </source>
</evidence>
<dbReference type="Proteomes" id="UP000799424">
    <property type="component" value="Unassembled WGS sequence"/>
</dbReference>
<dbReference type="InterPro" id="IPR003137">
    <property type="entry name" value="PA_domain"/>
</dbReference>
<evidence type="ECO:0000256" key="8">
    <source>
        <dbReference type="ARBA" id="ARBA00022723"/>
    </source>
</evidence>
<name>A0A6A7A6B8_9PLEO</name>
<dbReference type="FunFam" id="3.40.630.10:FF:000054">
    <property type="entry name" value="Peptide hydrolase"/>
    <property type="match status" value="1"/>
</dbReference>
<feature type="chain" id="PRO_5025712398" description="Peptide hydrolase" evidence="13">
    <location>
        <begin position="23"/>
        <end position="496"/>
    </location>
</feature>
<feature type="signal peptide" evidence="13">
    <location>
        <begin position="1"/>
        <end position="22"/>
    </location>
</feature>
<accession>A0A6A7A6B8</accession>
<organism evidence="16 17">
    <name type="scientific">Ophiobolus disseminans</name>
    <dbReference type="NCBI Taxonomy" id="1469910"/>
    <lineage>
        <taxon>Eukaryota</taxon>
        <taxon>Fungi</taxon>
        <taxon>Dikarya</taxon>
        <taxon>Ascomycota</taxon>
        <taxon>Pezizomycotina</taxon>
        <taxon>Dothideomycetes</taxon>
        <taxon>Pleosporomycetidae</taxon>
        <taxon>Pleosporales</taxon>
        <taxon>Pleosporineae</taxon>
        <taxon>Phaeosphaeriaceae</taxon>
        <taxon>Ophiobolus</taxon>
    </lineage>
</organism>
<dbReference type="PANTHER" id="PTHR12147:SF26">
    <property type="entry name" value="PEPTIDASE M28 DOMAIN-CONTAINING PROTEIN"/>
    <property type="match status" value="1"/>
</dbReference>
<dbReference type="GO" id="GO:0006508">
    <property type="term" value="P:proteolysis"/>
    <property type="evidence" value="ECO:0007669"/>
    <property type="project" value="UniProtKB-KW"/>
</dbReference>
<keyword evidence="11 13" id="KW-0862">Zinc</keyword>
<dbReference type="EMBL" id="MU006222">
    <property type="protein sequence ID" value="KAF2828716.1"/>
    <property type="molecule type" value="Genomic_DNA"/>
</dbReference>
<sequence length="496" mass="52593">MAIFKSIAAIAACGAAAANAAAFQPRQYKTLVSSPALIDTLHIDNLFKRAEKLQEIAYATPGKNRVIGSPGHEATVAYIQSQLDTNYYDVTLQGVQLSVGINATLTANNKAIQAYATTLAPAGNVTGPLAVIPNLGCEEADFTAALTGKVALIKRGTCSFGIKVQLAAAHGASAVIATNNAEGTLEGYSLQVFPDPAKPFVPTVGITLGQGESLLAQIGAGVNITVALTSVAKLATTYNVIAETKEGDHDNVIHVSGHSDSVTAGPGINDNGSGTCSLLEIATQLTKFAVKNAVRFSWWTAEEAGLLGAEYYVKQLSQAEKDKIRLLLDFDMMASPNFAYQIYDGDGSAFNLTGPVGSAEAEHEFAAYFDSIGLNHTEIEFDGRSDYGPFLEAGIAAGGIAGGAEGIKTQEEFEMFGGGAGVPYDVNYHEDGDTVNNLNLEAWIEFSKAIAHMTAKYALSWDSIPPKNATAARKRSEKYGHMKEAFQKTKRYQRWV</sequence>
<dbReference type="CDD" id="cd03876">
    <property type="entry name" value="M28_SGAP_like"/>
    <property type="match status" value="1"/>
</dbReference>
<comment type="similarity">
    <text evidence="4">Belongs to the peptidase M28 family. M28A subfamily.</text>
</comment>
<protein>
    <recommendedName>
        <fullName evidence="13">Peptide hydrolase</fullName>
        <ecNumber evidence="13">3.4.-.-</ecNumber>
    </recommendedName>
</protein>
<dbReference type="CDD" id="cd02130">
    <property type="entry name" value="PA_ScAPY_like"/>
    <property type="match status" value="1"/>
</dbReference>
<dbReference type="Gene3D" id="3.50.30.30">
    <property type="match status" value="1"/>
</dbReference>
<comment type="similarity">
    <text evidence="3">Belongs to the peptidase M28 family. M28B subfamily.</text>
</comment>
<evidence type="ECO:0000259" key="14">
    <source>
        <dbReference type="Pfam" id="PF02225"/>
    </source>
</evidence>
<reference evidence="16" key="1">
    <citation type="journal article" date="2020" name="Stud. Mycol.">
        <title>101 Dothideomycetes genomes: a test case for predicting lifestyles and emergence of pathogens.</title>
        <authorList>
            <person name="Haridas S."/>
            <person name="Albert R."/>
            <person name="Binder M."/>
            <person name="Bloem J."/>
            <person name="Labutti K."/>
            <person name="Salamov A."/>
            <person name="Andreopoulos B."/>
            <person name="Baker S."/>
            <person name="Barry K."/>
            <person name="Bills G."/>
            <person name="Bluhm B."/>
            <person name="Cannon C."/>
            <person name="Castanera R."/>
            <person name="Culley D."/>
            <person name="Daum C."/>
            <person name="Ezra D."/>
            <person name="Gonzalez J."/>
            <person name="Henrissat B."/>
            <person name="Kuo A."/>
            <person name="Liang C."/>
            <person name="Lipzen A."/>
            <person name="Lutzoni F."/>
            <person name="Magnuson J."/>
            <person name="Mondo S."/>
            <person name="Nolan M."/>
            <person name="Ohm R."/>
            <person name="Pangilinan J."/>
            <person name="Park H.-J."/>
            <person name="Ramirez L."/>
            <person name="Alfaro M."/>
            <person name="Sun H."/>
            <person name="Tritt A."/>
            <person name="Yoshinaga Y."/>
            <person name="Zwiers L.-H."/>
            <person name="Turgeon B."/>
            <person name="Goodwin S."/>
            <person name="Spatafora J."/>
            <person name="Crous P."/>
            <person name="Grigoriev I."/>
        </authorList>
    </citation>
    <scope>NUCLEOTIDE SEQUENCE</scope>
    <source>
        <strain evidence="16">CBS 113818</strain>
    </source>
</reference>
<evidence type="ECO:0000256" key="5">
    <source>
        <dbReference type="ARBA" id="ARBA00022438"/>
    </source>
</evidence>
<evidence type="ECO:0000256" key="11">
    <source>
        <dbReference type="ARBA" id="ARBA00022833"/>
    </source>
</evidence>
<evidence type="ECO:0000256" key="1">
    <source>
        <dbReference type="ARBA" id="ARBA00001947"/>
    </source>
</evidence>
<comment type="cofactor">
    <cofactor evidence="1">
        <name>Zn(2+)</name>
        <dbReference type="ChEBI" id="CHEBI:29105"/>
    </cofactor>
</comment>
<evidence type="ECO:0000313" key="16">
    <source>
        <dbReference type="EMBL" id="KAF2828716.1"/>
    </source>
</evidence>
<dbReference type="InterPro" id="IPR041756">
    <property type="entry name" value="M28_SGAP-like"/>
</dbReference>
<dbReference type="Pfam" id="PF02225">
    <property type="entry name" value="PA"/>
    <property type="match status" value="1"/>
</dbReference>
<dbReference type="InterPro" id="IPR007484">
    <property type="entry name" value="Peptidase_M28"/>
</dbReference>
<evidence type="ECO:0000256" key="4">
    <source>
        <dbReference type="ARBA" id="ARBA00005957"/>
    </source>
</evidence>
<dbReference type="EC" id="3.4.-.-" evidence="13"/>
<evidence type="ECO:0000313" key="17">
    <source>
        <dbReference type="Proteomes" id="UP000799424"/>
    </source>
</evidence>
<dbReference type="SUPFAM" id="SSF52025">
    <property type="entry name" value="PA domain"/>
    <property type="match status" value="1"/>
</dbReference>
<keyword evidence="7 13" id="KW-0645">Protease</keyword>
<dbReference type="PANTHER" id="PTHR12147">
    <property type="entry name" value="METALLOPEPTIDASE M28 FAMILY MEMBER"/>
    <property type="match status" value="1"/>
</dbReference>
<evidence type="ECO:0000256" key="12">
    <source>
        <dbReference type="ARBA" id="ARBA00023180"/>
    </source>
</evidence>
<dbReference type="InterPro" id="IPR045175">
    <property type="entry name" value="M28_fam"/>
</dbReference>
<gene>
    <name evidence="16" type="ORF">CC86DRAFT_404611</name>
</gene>
<keyword evidence="8 13" id="KW-0479">Metal-binding</keyword>
<evidence type="ECO:0000256" key="7">
    <source>
        <dbReference type="ARBA" id="ARBA00022670"/>
    </source>
</evidence>
<keyword evidence="12" id="KW-0325">Glycoprotein</keyword>
<dbReference type="Gene3D" id="3.40.630.10">
    <property type="entry name" value="Zn peptidases"/>
    <property type="match status" value="1"/>
</dbReference>
<evidence type="ECO:0000256" key="13">
    <source>
        <dbReference type="RuleBase" id="RU361240"/>
    </source>
</evidence>
<keyword evidence="5" id="KW-0031">Aminopeptidase</keyword>
<dbReference type="GO" id="GO:0005576">
    <property type="term" value="C:extracellular region"/>
    <property type="evidence" value="ECO:0007669"/>
    <property type="project" value="UniProtKB-SubCell"/>
</dbReference>
<dbReference type="GO" id="GO:0008235">
    <property type="term" value="F:metalloexopeptidase activity"/>
    <property type="evidence" value="ECO:0007669"/>
    <property type="project" value="InterPro"/>
</dbReference>
<dbReference type="GO" id="GO:0004177">
    <property type="term" value="F:aminopeptidase activity"/>
    <property type="evidence" value="ECO:0007669"/>
    <property type="project" value="UniProtKB-KW"/>
</dbReference>
<evidence type="ECO:0000256" key="10">
    <source>
        <dbReference type="ARBA" id="ARBA00022801"/>
    </source>
</evidence>
<dbReference type="SUPFAM" id="SSF53187">
    <property type="entry name" value="Zn-dependent exopeptidases"/>
    <property type="match status" value="1"/>
</dbReference>
<dbReference type="GO" id="GO:0046872">
    <property type="term" value="F:metal ion binding"/>
    <property type="evidence" value="ECO:0007669"/>
    <property type="project" value="UniProtKB-KW"/>
</dbReference>
<dbReference type="OrthoDB" id="10013407at2759"/>
<evidence type="ECO:0000256" key="9">
    <source>
        <dbReference type="ARBA" id="ARBA00022729"/>
    </source>
</evidence>
<keyword evidence="17" id="KW-1185">Reference proteome</keyword>
<dbReference type="InterPro" id="IPR046450">
    <property type="entry name" value="PA_dom_sf"/>
</dbReference>
<feature type="domain" description="PA" evidence="14">
    <location>
        <begin position="125"/>
        <end position="214"/>
    </location>
</feature>